<sequence length="254" mass="27893">MRRASPATGRAYPRQVMIRFDEVSKTYSRKARPALDGVSLEILKGEFVFLVGASGSGKSTLIRMVLREERPSAGEVHVLGQRLKALPNRRVPFFRRNLGVVFQDFRLLNNKTVYENVAFTLQVIGKSRGFISEAVPDVLKTVGLAGKASRLPHELSGGEQQRVAIARAVVNRPPILLADEPTGNLDPSTSAGIMALLARINEGGTTVVMATHEASIVNEMQKRVVELDAGVIMRDEAHGSYRRRLAEHAEEELA</sequence>
<comment type="caution">
    <text evidence="11">The sequence shown here is derived from an EMBL/GenBank/DDBJ whole genome shotgun (WGS) entry which is preliminary data.</text>
</comment>
<gene>
    <name evidence="9 11" type="primary">ftsE</name>
    <name evidence="11" type="ORF">GCM10009640_01100</name>
</gene>
<evidence type="ECO:0000256" key="6">
    <source>
        <dbReference type="ARBA" id="ARBA00022840"/>
    </source>
</evidence>
<dbReference type="PANTHER" id="PTHR24220:SF470">
    <property type="entry name" value="CELL DIVISION ATP-BINDING PROTEIN FTSE"/>
    <property type="match status" value="1"/>
</dbReference>
<evidence type="ECO:0000256" key="9">
    <source>
        <dbReference type="RuleBase" id="RU365094"/>
    </source>
</evidence>
<reference evidence="12" key="1">
    <citation type="journal article" date="2019" name="Int. J. Syst. Evol. Microbiol.">
        <title>The Global Catalogue of Microorganisms (GCM) 10K type strain sequencing project: providing services to taxonomists for standard genome sequencing and annotation.</title>
        <authorList>
            <consortium name="The Broad Institute Genomics Platform"/>
            <consortium name="The Broad Institute Genome Sequencing Center for Infectious Disease"/>
            <person name="Wu L."/>
            <person name="Ma J."/>
        </authorList>
    </citation>
    <scope>NUCLEOTIDE SEQUENCE [LARGE SCALE GENOMIC DNA]</scope>
    <source>
        <strain evidence="12">JCM 12398</strain>
    </source>
</reference>
<comment type="similarity">
    <text evidence="1 9">Belongs to the ABC transporter superfamily.</text>
</comment>
<keyword evidence="6 9" id="KW-0067">ATP-binding</keyword>
<feature type="domain" description="ABC transporter" evidence="10">
    <location>
        <begin position="18"/>
        <end position="254"/>
    </location>
</feature>
<dbReference type="NCBIfam" id="TIGR02673">
    <property type="entry name" value="FtsE"/>
    <property type="match status" value="1"/>
</dbReference>
<dbReference type="InterPro" id="IPR005286">
    <property type="entry name" value="Cell_div_FtsE"/>
</dbReference>
<dbReference type="SMART" id="SM00382">
    <property type="entry name" value="AAA"/>
    <property type="match status" value="1"/>
</dbReference>
<keyword evidence="5 9" id="KW-0547">Nucleotide-binding</keyword>
<evidence type="ECO:0000256" key="3">
    <source>
        <dbReference type="ARBA" id="ARBA00022475"/>
    </source>
</evidence>
<dbReference type="InterPro" id="IPR017871">
    <property type="entry name" value="ABC_transporter-like_CS"/>
</dbReference>
<dbReference type="SUPFAM" id="SSF52540">
    <property type="entry name" value="P-loop containing nucleoside triphosphate hydrolases"/>
    <property type="match status" value="1"/>
</dbReference>
<keyword evidence="4 9" id="KW-0132">Cell division</keyword>
<keyword evidence="3 9" id="KW-1003">Cell membrane</keyword>
<dbReference type="InterPro" id="IPR003593">
    <property type="entry name" value="AAA+_ATPase"/>
</dbReference>
<dbReference type="Proteomes" id="UP001501266">
    <property type="component" value="Unassembled WGS sequence"/>
</dbReference>
<evidence type="ECO:0000256" key="8">
    <source>
        <dbReference type="ARBA" id="ARBA00023306"/>
    </source>
</evidence>
<comment type="subunit">
    <text evidence="9">Homodimer. Forms a membrane-associated complex with FtsX.</text>
</comment>
<comment type="subcellular location">
    <subcellularLocation>
        <location evidence="9">Cell membrane</location>
        <topology evidence="9">Peripheral membrane protein</topology>
        <orientation evidence="9">Cytoplasmic side</orientation>
    </subcellularLocation>
</comment>
<dbReference type="PROSITE" id="PS00211">
    <property type="entry name" value="ABC_TRANSPORTER_1"/>
    <property type="match status" value="1"/>
</dbReference>
<dbReference type="InterPro" id="IPR015854">
    <property type="entry name" value="ABC_transpr_LolD-like"/>
</dbReference>
<dbReference type="PANTHER" id="PTHR24220">
    <property type="entry name" value="IMPORT ATP-BINDING PROTEIN"/>
    <property type="match status" value="1"/>
</dbReference>
<accession>A0ABP4JCW6</accession>
<name>A0ABP4JCW6_9MICO</name>
<organism evidence="11 12">
    <name type="scientific">Agrococcus citreus</name>
    <dbReference type="NCBI Taxonomy" id="84643"/>
    <lineage>
        <taxon>Bacteria</taxon>
        <taxon>Bacillati</taxon>
        <taxon>Actinomycetota</taxon>
        <taxon>Actinomycetes</taxon>
        <taxon>Micrococcales</taxon>
        <taxon>Microbacteriaceae</taxon>
        <taxon>Agrococcus</taxon>
    </lineage>
</organism>
<evidence type="ECO:0000256" key="5">
    <source>
        <dbReference type="ARBA" id="ARBA00022741"/>
    </source>
</evidence>
<dbReference type="InterPro" id="IPR027417">
    <property type="entry name" value="P-loop_NTPase"/>
</dbReference>
<evidence type="ECO:0000256" key="4">
    <source>
        <dbReference type="ARBA" id="ARBA00022618"/>
    </source>
</evidence>
<evidence type="ECO:0000313" key="12">
    <source>
        <dbReference type="Proteomes" id="UP001501266"/>
    </source>
</evidence>
<comment type="function">
    <text evidence="9">Part of the ABC transporter FtsEX involved in cellular division.</text>
</comment>
<evidence type="ECO:0000256" key="1">
    <source>
        <dbReference type="ARBA" id="ARBA00005417"/>
    </source>
</evidence>
<dbReference type="GO" id="GO:0051301">
    <property type="term" value="P:cell division"/>
    <property type="evidence" value="ECO:0007669"/>
    <property type="project" value="UniProtKB-KW"/>
</dbReference>
<evidence type="ECO:0000256" key="2">
    <source>
        <dbReference type="ARBA" id="ARBA00020019"/>
    </source>
</evidence>
<dbReference type="EMBL" id="BAAAKK010000001">
    <property type="protein sequence ID" value="GAA1417275.1"/>
    <property type="molecule type" value="Genomic_DNA"/>
</dbReference>
<evidence type="ECO:0000313" key="11">
    <source>
        <dbReference type="EMBL" id="GAA1417275.1"/>
    </source>
</evidence>
<keyword evidence="7 9" id="KW-0472">Membrane</keyword>
<dbReference type="PROSITE" id="PS50893">
    <property type="entry name" value="ABC_TRANSPORTER_2"/>
    <property type="match status" value="1"/>
</dbReference>
<evidence type="ECO:0000259" key="10">
    <source>
        <dbReference type="PROSITE" id="PS50893"/>
    </source>
</evidence>
<keyword evidence="8 9" id="KW-0131">Cell cycle</keyword>
<dbReference type="InterPro" id="IPR003439">
    <property type="entry name" value="ABC_transporter-like_ATP-bd"/>
</dbReference>
<protein>
    <recommendedName>
        <fullName evidence="2 9">Cell division ATP-binding protein FtsE</fullName>
    </recommendedName>
</protein>
<keyword evidence="12" id="KW-1185">Reference proteome</keyword>
<dbReference type="GO" id="GO:0005524">
    <property type="term" value="F:ATP binding"/>
    <property type="evidence" value="ECO:0007669"/>
    <property type="project" value="UniProtKB-KW"/>
</dbReference>
<dbReference type="Gene3D" id="3.40.50.300">
    <property type="entry name" value="P-loop containing nucleotide triphosphate hydrolases"/>
    <property type="match status" value="1"/>
</dbReference>
<evidence type="ECO:0000256" key="7">
    <source>
        <dbReference type="ARBA" id="ARBA00023136"/>
    </source>
</evidence>
<proteinExistence type="inferred from homology"/>
<dbReference type="Pfam" id="PF00005">
    <property type="entry name" value="ABC_tran"/>
    <property type="match status" value="1"/>
</dbReference>